<feature type="domain" description="Fimbrial-type adhesion" evidence="4">
    <location>
        <begin position="203"/>
        <end position="351"/>
    </location>
</feature>
<keyword evidence="3" id="KW-0281">Fimbrium</keyword>
<organism evidence="5 6">
    <name type="scientific">Halomonas binhaiensis</name>
    <dbReference type="NCBI Taxonomy" id="2562282"/>
    <lineage>
        <taxon>Bacteria</taxon>
        <taxon>Pseudomonadati</taxon>
        <taxon>Pseudomonadota</taxon>
        <taxon>Gammaproteobacteria</taxon>
        <taxon>Oceanospirillales</taxon>
        <taxon>Halomonadaceae</taxon>
        <taxon>Halomonas</taxon>
    </lineage>
</organism>
<comment type="similarity">
    <text evidence="2">Belongs to the fimbrial protein family.</text>
</comment>
<evidence type="ECO:0000313" key="6">
    <source>
        <dbReference type="Proteomes" id="UP000324285"/>
    </source>
</evidence>
<gene>
    <name evidence="5" type="ORF">E4T21_20620</name>
</gene>
<protein>
    <submittedName>
        <fullName evidence="5">Type 1 fimbrial protein</fullName>
    </submittedName>
</protein>
<name>A0A5C1NJ05_9GAMM</name>
<reference evidence="5" key="1">
    <citation type="submission" date="2021-02" db="EMBL/GenBank/DDBJ databases">
        <title>Strain Y2R2, a novel species of the genus Halomonas.</title>
        <authorList>
            <person name="Huang H."/>
        </authorList>
    </citation>
    <scope>NUCLEOTIDE SEQUENCE</scope>
    <source>
        <strain evidence="5">Y2R2</strain>
    </source>
</reference>
<dbReference type="OrthoDB" id="8970968at2"/>
<dbReference type="GO" id="GO:0043709">
    <property type="term" value="P:cell adhesion involved in single-species biofilm formation"/>
    <property type="evidence" value="ECO:0007669"/>
    <property type="project" value="TreeGrafter"/>
</dbReference>
<dbReference type="EMBL" id="CP038437">
    <property type="protein sequence ID" value="QEM83702.1"/>
    <property type="molecule type" value="Genomic_DNA"/>
</dbReference>
<dbReference type="GO" id="GO:0009289">
    <property type="term" value="C:pilus"/>
    <property type="evidence" value="ECO:0007669"/>
    <property type="project" value="UniProtKB-SubCell"/>
</dbReference>
<dbReference type="SUPFAM" id="SSF49401">
    <property type="entry name" value="Bacterial adhesins"/>
    <property type="match status" value="1"/>
</dbReference>
<dbReference type="PANTHER" id="PTHR33420:SF14">
    <property type="entry name" value="TYPE 1 FIMBRIN D-MANNOSE SPECIFIC ADHESIN"/>
    <property type="match status" value="1"/>
</dbReference>
<keyword evidence="6" id="KW-1185">Reference proteome</keyword>
<dbReference type="Proteomes" id="UP000324285">
    <property type="component" value="Chromosome"/>
</dbReference>
<dbReference type="InterPro" id="IPR008966">
    <property type="entry name" value="Adhesion_dom_sf"/>
</dbReference>
<sequence>MSRIIHAMKSGGWSAIGLLLVLICAQLVQPSITFADGGHCTSTQLPASMSLQANATSHTAVGEEIQGSHQSAALGITCNPHWDDERNYCTNSKGWAFIPDGEYPASTSIPNTYRFSTFPPGVGYQALDLNGNPMPLVGESHDRHDTQVHPRDGYQQVPLAFRLVKLDDSTPQSSDFKFQFRVACQNTEYANIDGPGSRIYINAHLTTVTQTCELENPDIQVTLPTISSGQFSSVGDTGGGTLFALKLNCMADARANVFFSDINDLPNGSSILTPGVNTTAGGISFQMRHAGEPVMLVPGGAANSSGTFINVNAVDGSEHILIPLEAEYIQSGNSVTAGKLEAQAMVTIAYD</sequence>
<evidence type="ECO:0000256" key="2">
    <source>
        <dbReference type="ARBA" id="ARBA00006671"/>
    </source>
</evidence>
<proteinExistence type="inferred from homology"/>
<evidence type="ECO:0000313" key="5">
    <source>
        <dbReference type="EMBL" id="QEM83702.1"/>
    </source>
</evidence>
<dbReference type="Pfam" id="PF00419">
    <property type="entry name" value="Fimbrial"/>
    <property type="match status" value="1"/>
</dbReference>
<dbReference type="AlphaFoldDB" id="A0A5C1NJ05"/>
<accession>A0A5C1NJ05</accession>
<dbReference type="InterPro" id="IPR036937">
    <property type="entry name" value="Adhesion_dom_fimbrial_sf"/>
</dbReference>
<evidence type="ECO:0000256" key="3">
    <source>
        <dbReference type="ARBA" id="ARBA00023263"/>
    </source>
</evidence>
<evidence type="ECO:0000259" key="4">
    <source>
        <dbReference type="Pfam" id="PF00419"/>
    </source>
</evidence>
<dbReference type="InterPro" id="IPR000259">
    <property type="entry name" value="Adhesion_dom_fimbrial"/>
</dbReference>
<dbReference type="RefSeq" id="WP_149286822.1">
    <property type="nucleotide sequence ID" value="NZ_CP038437.2"/>
</dbReference>
<evidence type="ECO:0000256" key="1">
    <source>
        <dbReference type="ARBA" id="ARBA00004561"/>
    </source>
</evidence>
<dbReference type="KEGG" id="hbh:E4T21_20620"/>
<dbReference type="PANTHER" id="PTHR33420">
    <property type="entry name" value="FIMBRIAL SUBUNIT ELFA-RELATED"/>
    <property type="match status" value="1"/>
</dbReference>
<dbReference type="Gene3D" id="2.60.40.1090">
    <property type="entry name" value="Fimbrial-type adhesion domain"/>
    <property type="match status" value="1"/>
</dbReference>
<dbReference type="InterPro" id="IPR050263">
    <property type="entry name" value="Bact_Fimbrial_Adh_Pro"/>
</dbReference>
<comment type="subcellular location">
    <subcellularLocation>
        <location evidence="1">Fimbrium</location>
    </subcellularLocation>
</comment>